<dbReference type="InterPro" id="IPR026634">
    <property type="entry name" value="TPST-like"/>
</dbReference>
<dbReference type="Proteomes" id="UP001060336">
    <property type="component" value="Chromosome"/>
</dbReference>
<dbReference type="SUPFAM" id="SSF48452">
    <property type="entry name" value="TPR-like"/>
    <property type="match status" value="2"/>
</dbReference>
<accession>A0A9J7AN04</accession>
<dbReference type="Pfam" id="PF13469">
    <property type="entry name" value="Sulfotransfer_3"/>
    <property type="match status" value="1"/>
</dbReference>
<dbReference type="AlphaFoldDB" id="A0A9J7AN04"/>
<dbReference type="Pfam" id="PF14559">
    <property type="entry name" value="TPR_19"/>
    <property type="match status" value="2"/>
</dbReference>
<proteinExistence type="predicted"/>
<dbReference type="EMBL" id="CP102480">
    <property type="protein sequence ID" value="UUX47953.1"/>
    <property type="molecule type" value="Genomic_DNA"/>
</dbReference>
<name>A0A9J7AN04_9PROT</name>
<dbReference type="InterPro" id="IPR019734">
    <property type="entry name" value="TPR_rpt"/>
</dbReference>
<evidence type="ECO:0000313" key="2">
    <source>
        <dbReference type="EMBL" id="UUX47953.1"/>
    </source>
</evidence>
<dbReference type="InterPro" id="IPR027417">
    <property type="entry name" value="P-loop_NTPase"/>
</dbReference>
<keyword evidence="3" id="KW-1185">Reference proteome</keyword>
<dbReference type="SUPFAM" id="SSF52540">
    <property type="entry name" value="P-loop containing nucleoside triphosphate hydrolases"/>
    <property type="match status" value="1"/>
</dbReference>
<protein>
    <submittedName>
        <fullName evidence="2">Sulfotransferase</fullName>
    </submittedName>
</protein>
<dbReference type="PANTHER" id="PTHR12788">
    <property type="entry name" value="PROTEIN-TYROSINE SULFOTRANSFERASE 2"/>
    <property type="match status" value="1"/>
</dbReference>
<sequence>MSDPSSDFDPVRRLAAAGRWREARERYQRILKKAGRDWRPYYLAGMLEASGGDFDRAERALTKASALAPEEPQVAINFAQVLMHRGETGRALELLDPFGRRLRASPPVQKLYGTLLLEAGREPEAKEALETALAGGDDPAVLNNLALIARAGGDLHRAATLLERALGKDEGFEVRNNLAAVYVALGRFDSARALFDAIRAMAGLDPRAHRALATYLRDTGQLTDAVTAARRAVAADPSAASSYAMLAELEDRKSSLDEALLVSRRGLKLSPSDQHLTALSGRSLRRLKRADEARQLLEPAAKSATPGPDTHRLGFELAQSLDALGDYDGAFSWFEKANRVQLEQARGALADPAKAFAEVAALTVAFESAPTWSGATPEETDSETDPVFLVGFPRSGTTLLDQVLDAHPRVQVLEERPLITGLAANLGADGGLYPGALETLSEDRRKELREGYFAARNRFLKPADGAIFVDKMPLNIVHAGLILHIFPKARFILALRHPCDVCLSCLMQSFALNHSMAVFCSLEDTARFYRGVFALWQLYRTHLNPPVVTVKYEDMTRDLQGAAGPVLEFLGLDWDDRLAEFHIHARSRGHIATPSYAQVTQPLYNHAVARWKRYGTVMTELAATLEPEIDRLGYGE</sequence>
<organism evidence="2 3">
    <name type="scientific">Nisaea acidiphila</name>
    <dbReference type="NCBI Taxonomy" id="1862145"/>
    <lineage>
        <taxon>Bacteria</taxon>
        <taxon>Pseudomonadati</taxon>
        <taxon>Pseudomonadota</taxon>
        <taxon>Alphaproteobacteria</taxon>
        <taxon>Rhodospirillales</taxon>
        <taxon>Thalassobaculaceae</taxon>
        <taxon>Nisaea</taxon>
    </lineage>
</organism>
<dbReference type="Gene3D" id="3.40.50.300">
    <property type="entry name" value="P-loop containing nucleotide triphosphate hydrolases"/>
    <property type="match status" value="1"/>
</dbReference>
<evidence type="ECO:0000256" key="1">
    <source>
        <dbReference type="ARBA" id="ARBA00022679"/>
    </source>
</evidence>
<evidence type="ECO:0000313" key="3">
    <source>
        <dbReference type="Proteomes" id="UP001060336"/>
    </source>
</evidence>
<dbReference type="GO" id="GO:0008476">
    <property type="term" value="F:protein-tyrosine sulfotransferase activity"/>
    <property type="evidence" value="ECO:0007669"/>
    <property type="project" value="InterPro"/>
</dbReference>
<gene>
    <name evidence="2" type="ORF">NUH88_11030</name>
</gene>
<dbReference type="Gene3D" id="1.25.40.10">
    <property type="entry name" value="Tetratricopeptide repeat domain"/>
    <property type="match status" value="3"/>
</dbReference>
<reference evidence="2" key="1">
    <citation type="submission" date="2022-08" db="EMBL/GenBank/DDBJ databases">
        <title>Nisaea acidiphila sp. nov., isolated from a marine algal debris and emended description of the genus Nisaea Urios et al. 2008.</title>
        <authorList>
            <person name="Kwon K."/>
        </authorList>
    </citation>
    <scope>NUCLEOTIDE SEQUENCE</scope>
    <source>
        <strain evidence="2">MEBiC11861</strain>
    </source>
</reference>
<dbReference type="InterPro" id="IPR011990">
    <property type="entry name" value="TPR-like_helical_dom_sf"/>
</dbReference>
<dbReference type="RefSeq" id="WP_257766462.1">
    <property type="nucleotide sequence ID" value="NZ_CP102480.1"/>
</dbReference>
<dbReference type="SMART" id="SM00028">
    <property type="entry name" value="TPR"/>
    <property type="match status" value="5"/>
</dbReference>
<dbReference type="Pfam" id="PF13432">
    <property type="entry name" value="TPR_16"/>
    <property type="match status" value="1"/>
</dbReference>
<dbReference type="KEGG" id="naci:NUH88_11030"/>
<keyword evidence="1" id="KW-0808">Transferase</keyword>
<dbReference type="PANTHER" id="PTHR12788:SF10">
    <property type="entry name" value="PROTEIN-TYROSINE SULFOTRANSFERASE"/>
    <property type="match status" value="1"/>
</dbReference>